<evidence type="ECO:0000256" key="1">
    <source>
        <dbReference type="SAM" id="Phobius"/>
    </source>
</evidence>
<dbReference type="RefSeq" id="WP_166342223.1">
    <property type="nucleotide sequence ID" value="NZ_CP088280.1"/>
</dbReference>
<accession>A0A7Z0QM23</accession>
<reference evidence="2" key="2">
    <citation type="submission" date="2020-06" db="EMBL/GenBank/DDBJ databases">
        <title>Whole Genome Sequence of Bradyrhizobium sp. Strain 323S2.</title>
        <authorList>
            <person name="Bromfield E.S.P."/>
        </authorList>
    </citation>
    <scope>NUCLEOTIDE SEQUENCE [LARGE SCALE GENOMIC DNA]</scope>
    <source>
        <strain evidence="2">323S2</strain>
    </source>
</reference>
<evidence type="ECO:0000313" key="2">
    <source>
        <dbReference type="EMBL" id="NYY95865.1"/>
    </source>
</evidence>
<keyword evidence="1" id="KW-1133">Transmembrane helix</keyword>
<reference evidence="3 4" key="3">
    <citation type="journal article" date="2022" name="Int. J. Syst. Evol. Microbiol.">
        <title>Strains of Bradyrhizobium barranii sp. nov. associated with legumes native to Canada are symbionts of soybeans and belong to different subspecies (subsp. barranii subsp. nov. and subsp. apii subsp. nov.) and symbiovars (sv. glycinearum and sv. septentrionale).</title>
        <authorList>
            <person name="Bromfield E.S.P."/>
            <person name="Cloutier S."/>
            <person name="Wasai-Hara S."/>
            <person name="Minamisawa K."/>
        </authorList>
    </citation>
    <scope>NUCLEOTIDE SEQUENCE [LARGE SCALE GENOMIC DNA]</scope>
    <source>
        <strain evidence="3 4">323S2</strain>
    </source>
</reference>
<dbReference type="EMBL" id="JACBFH010000001">
    <property type="protein sequence ID" value="NYY95865.1"/>
    <property type="molecule type" value="Genomic_DNA"/>
</dbReference>
<keyword evidence="1" id="KW-0812">Transmembrane</keyword>
<dbReference type="AlphaFoldDB" id="A0A7Z0QM23"/>
<feature type="transmembrane region" description="Helical" evidence="1">
    <location>
        <begin position="48"/>
        <end position="77"/>
    </location>
</feature>
<keyword evidence="1" id="KW-0472">Membrane</keyword>
<protein>
    <submittedName>
        <fullName evidence="2">Uncharacterized protein</fullName>
    </submittedName>
</protein>
<proteinExistence type="predicted"/>
<evidence type="ECO:0000313" key="3">
    <source>
        <dbReference type="EMBL" id="UGX97338.1"/>
    </source>
</evidence>
<dbReference type="EMBL" id="CP088280">
    <property type="protein sequence ID" value="UGX97338.1"/>
    <property type="molecule type" value="Genomic_DNA"/>
</dbReference>
<name>A0A7Z0QM23_9BRAD</name>
<feature type="transmembrane region" description="Helical" evidence="1">
    <location>
        <begin position="12"/>
        <end position="36"/>
    </location>
</feature>
<evidence type="ECO:0000313" key="4">
    <source>
        <dbReference type="Proteomes" id="UP000564836"/>
    </source>
</evidence>
<feature type="transmembrane region" description="Helical" evidence="1">
    <location>
        <begin position="111"/>
        <end position="129"/>
    </location>
</feature>
<dbReference type="Proteomes" id="UP000564836">
    <property type="component" value="Chromosome"/>
</dbReference>
<feature type="transmembrane region" description="Helical" evidence="1">
    <location>
        <begin position="86"/>
        <end position="105"/>
    </location>
</feature>
<organism evidence="2">
    <name type="scientific">Bradyrhizobium barranii subsp. barranii</name>
    <dbReference type="NCBI Taxonomy" id="2823807"/>
    <lineage>
        <taxon>Bacteria</taxon>
        <taxon>Pseudomonadati</taxon>
        <taxon>Pseudomonadota</taxon>
        <taxon>Alphaproteobacteria</taxon>
        <taxon>Hyphomicrobiales</taxon>
        <taxon>Nitrobacteraceae</taxon>
        <taxon>Bradyrhizobium</taxon>
        <taxon>Bradyrhizobium barranii</taxon>
    </lineage>
</organism>
<sequence length="142" mass="15029">MSCETCPRVVNGWFRGCLTAATTLAALPVIAMILSLPYRGLEENLGGIITLVLFVLPLILILVCLLSGMPAALVILFGEALRIRSVLFYVPAGAAIGAFIWRITVGANHPLGLLFVLAGALAGIAYWFAAGKYAGEEGQPER</sequence>
<gene>
    <name evidence="3" type="ORF">G6321_00020305</name>
    <name evidence="2" type="ORF">G6321_47900</name>
</gene>
<reference evidence="3 4" key="1">
    <citation type="journal article" date="2017" name="Syst. Appl. Microbiol.">
        <title>Soybeans inoculated with root zone soils of Canadian native legumes harbour diverse and novel Bradyrhizobium spp. that possess agricultural potential.</title>
        <authorList>
            <person name="Bromfield E.S.P."/>
            <person name="Cloutier S."/>
            <person name="Tambong J.T."/>
            <person name="Tran Thi T.V."/>
        </authorList>
    </citation>
    <scope>NUCLEOTIDE SEQUENCE [LARGE SCALE GENOMIC DNA]</scope>
    <source>
        <strain evidence="3 4">323S2</strain>
    </source>
</reference>